<comment type="subcellular location">
    <subcellularLocation>
        <location evidence="1">Mitochondrion inner membrane</location>
        <topology evidence="1">Peripheral membrane protein</topology>
        <orientation evidence="1">Intermembrane side</orientation>
    </subcellularLocation>
    <subcellularLocation>
        <location evidence="10">Mitochondrion outer membrane</location>
        <topology evidence="10">Peripheral membrane protein</topology>
        <orientation evidence="10">Intermembrane side</orientation>
    </subcellularLocation>
</comment>
<name>A0A0N4UPZ6_DRAME</name>
<comment type="catalytic activity">
    <reaction evidence="11">
        <text>1'-[1,2-diacyl-sn-glycero-3-phospho],3'-[1-acyl-sn-glycero-3-phospho]-glycerol + a 1,2-diacyl-sn-glycero-3-phosphocholine = a cardiolipin + a 1-acyl-sn-glycero-3-phosphocholine</text>
        <dbReference type="Rhea" id="RHEA:33731"/>
        <dbReference type="ChEBI" id="CHEBI:57643"/>
        <dbReference type="ChEBI" id="CHEBI:58168"/>
        <dbReference type="ChEBI" id="CHEBI:62237"/>
        <dbReference type="ChEBI" id="CHEBI:64743"/>
    </reaction>
    <physiologicalReaction direction="left-to-right" evidence="11">
        <dbReference type="Rhea" id="RHEA:33732"/>
    </physiologicalReaction>
    <physiologicalReaction direction="right-to-left" evidence="11">
        <dbReference type="Rhea" id="RHEA:33733"/>
    </physiologicalReaction>
</comment>
<evidence type="ECO:0000313" key="16">
    <source>
        <dbReference type="Proteomes" id="UP000038040"/>
    </source>
</evidence>
<dbReference type="STRING" id="318479.A0A0N4UPZ6"/>
<keyword evidence="3" id="KW-0808">Transferase</keyword>
<evidence type="ECO:0000256" key="2">
    <source>
        <dbReference type="ARBA" id="ARBA00010524"/>
    </source>
</evidence>
<dbReference type="AlphaFoldDB" id="A0A0N4UPZ6"/>
<gene>
    <name evidence="15" type="ORF">DME_LOCUS3585</name>
</gene>
<keyword evidence="7" id="KW-0496">Mitochondrion</keyword>
<keyword evidence="4" id="KW-1000">Mitochondrion outer membrane</keyword>
<dbReference type="GO" id="GO:0047184">
    <property type="term" value="F:1-acylglycerophosphocholine O-acyltransferase activity"/>
    <property type="evidence" value="ECO:0007669"/>
    <property type="project" value="TreeGrafter"/>
</dbReference>
<evidence type="ECO:0000313" key="15">
    <source>
        <dbReference type="EMBL" id="VDN53612.1"/>
    </source>
</evidence>
<dbReference type="OrthoDB" id="193467at2759"/>
<organism evidence="16 18">
    <name type="scientific">Dracunculus medinensis</name>
    <name type="common">Guinea worm</name>
    <dbReference type="NCBI Taxonomy" id="318479"/>
    <lineage>
        <taxon>Eukaryota</taxon>
        <taxon>Metazoa</taxon>
        <taxon>Ecdysozoa</taxon>
        <taxon>Nematoda</taxon>
        <taxon>Chromadorea</taxon>
        <taxon>Rhabditida</taxon>
        <taxon>Spirurina</taxon>
        <taxon>Dracunculoidea</taxon>
        <taxon>Dracunculidae</taxon>
        <taxon>Dracunculus</taxon>
    </lineage>
</organism>
<evidence type="ECO:0000256" key="4">
    <source>
        <dbReference type="ARBA" id="ARBA00022787"/>
    </source>
</evidence>
<evidence type="ECO:0000313" key="17">
    <source>
        <dbReference type="Proteomes" id="UP000274756"/>
    </source>
</evidence>
<evidence type="ECO:0000256" key="1">
    <source>
        <dbReference type="ARBA" id="ARBA00004137"/>
    </source>
</evidence>
<dbReference type="WBParaSite" id="DME_0001005801-mRNA-1">
    <property type="protein sequence ID" value="DME_0001005801-mRNA-1"/>
    <property type="gene ID" value="DME_0001005801"/>
</dbReference>
<evidence type="ECO:0000256" key="6">
    <source>
        <dbReference type="ARBA" id="ARBA00023098"/>
    </source>
</evidence>
<comment type="similarity">
    <text evidence="2 13">Belongs to the taffazin family.</text>
</comment>
<reference evidence="18" key="1">
    <citation type="submission" date="2017-02" db="UniProtKB">
        <authorList>
            <consortium name="WormBaseParasite"/>
        </authorList>
    </citation>
    <scope>IDENTIFICATION</scope>
</reference>
<dbReference type="InterPro" id="IPR002123">
    <property type="entry name" value="Plipid/glycerol_acylTrfase"/>
</dbReference>
<evidence type="ECO:0000313" key="18">
    <source>
        <dbReference type="WBParaSite" id="DME_0001005801-mRNA-1"/>
    </source>
</evidence>
<evidence type="ECO:0000256" key="9">
    <source>
        <dbReference type="ARBA" id="ARBA00023315"/>
    </source>
</evidence>
<evidence type="ECO:0000256" key="11">
    <source>
        <dbReference type="ARBA" id="ARBA00047906"/>
    </source>
</evidence>
<keyword evidence="6" id="KW-0443">Lipid metabolism</keyword>
<evidence type="ECO:0000256" key="5">
    <source>
        <dbReference type="ARBA" id="ARBA00022792"/>
    </source>
</evidence>
<comment type="catalytic activity">
    <reaction evidence="12">
        <text>1,2-di-(9Z-octadecenoyl)-sn-glycero-3-phosphocholine + 1-hexadecanoyl-sn-glycero-3-phosphocholine = 1-hexadecanoyl-2-(9Z-octadecenoyl)-sn-glycero-3-phosphocholine + 1-(9Z-octadecenoyl)-sn-glycero-3-phosphocholine</text>
        <dbReference type="Rhea" id="RHEA:43816"/>
        <dbReference type="ChEBI" id="CHEBI:28610"/>
        <dbReference type="ChEBI" id="CHEBI:72998"/>
        <dbReference type="ChEBI" id="CHEBI:73001"/>
        <dbReference type="ChEBI" id="CHEBI:74669"/>
    </reaction>
    <physiologicalReaction direction="left-to-right" evidence="12">
        <dbReference type="Rhea" id="RHEA:43817"/>
    </physiologicalReaction>
    <physiologicalReaction direction="right-to-left" evidence="12">
        <dbReference type="Rhea" id="RHEA:43818"/>
    </physiologicalReaction>
</comment>
<dbReference type="PRINTS" id="PR00979">
    <property type="entry name" value="TAFAZZIN"/>
</dbReference>
<feature type="domain" description="Phospholipid/glycerol acyltransferase" evidence="14">
    <location>
        <begin position="66"/>
        <end position="189"/>
    </location>
</feature>
<dbReference type="Proteomes" id="UP000274756">
    <property type="component" value="Unassembled WGS sequence"/>
</dbReference>
<dbReference type="GO" id="GO:0035965">
    <property type="term" value="P:cardiolipin acyl-chain remodeling"/>
    <property type="evidence" value="ECO:0007669"/>
    <property type="project" value="TreeGrafter"/>
</dbReference>
<accession>A0A0N4UPZ6</accession>
<keyword evidence="17" id="KW-1185">Reference proteome</keyword>
<dbReference type="GO" id="GO:0005743">
    <property type="term" value="C:mitochondrial inner membrane"/>
    <property type="evidence" value="ECO:0007669"/>
    <property type="project" value="UniProtKB-SubCell"/>
</dbReference>
<dbReference type="Pfam" id="PF01553">
    <property type="entry name" value="Acyltransferase"/>
    <property type="match status" value="1"/>
</dbReference>
<dbReference type="InterPro" id="IPR000872">
    <property type="entry name" value="Tafazzin"/>
</dbReference>
<sequence>MSITDEFKFAWPFPKNPNLLNKFLTNFALASAFVFSKLVFAPGVNRINAVNKGTLLDAIKDRTRPLLTVANHRSVCDDPLFWAIFSFREFFSNICNYRYIMAAHDICFKTPLHTWMFSHGRGVPIIRGAGIYQKGVDFCIEKLNENRWVHVFPEGRVTSEPIRIKWGIARMVMECVNPPRILPIWIHRMTDVWPASKPYYPHFGKVLALLILLS</sequence>
<evidence type="ECO:0000259" key="14">
    <source>
        <dbReference type="SMART" id="SM00563"/>
    </source>
</evidence>
<evidence type="ECO:0000256" key="12">
    <source>
        <dbReference type="ARBA" id="ARBA00049543"/>
    </source>
</evidence>
<dbReference type="PANTHER" id="PTHR12497:SF0">
    <property type="entry name" value="TAFAZZIN"/>
    <property type="match status" value="1"/>
</dbReference>
<dbReference type="Proteomes" id="UP000038040">
    <property type="component" value="Unplaced"/>
</dbReference>
<keyword evidence="9" id="KW-0012">Acyltransferase</keyword>
<dbReference type="EMBL" id="UYYG01000153">
    <property type="protein sequence ID" value="VDN53612.1"/>
    <property type="molecule type" value="Genomic_DNA"/>
</dbReference>
<dbReference type="PANTHER" id="PTHR12497">
    <property type="entry name" value="TAZ PROTEIN TAFAZZIN"/>
    <property type="match status" value="1"/>
</dbReference>
<evidence type="ECO:0000256" key="13">
    <source>
        <dbReference type="RuleBase" id="RU365062"/>
    </source>
</evidence>
<protein>
    <recommendedName>
        <fullName evidence="13">Tafazzin family protein</fullName>
    </recommendedName>
</protein>
<evidence type="ECO:0000256" key="3">
    <source>
        <dbReference type="ARBA" id="ARBA00022679"/>
    </source>
</evidence>
<reference evidence="15 17" key="2">
    <citation type="submission" date="2018-11" db="EMBL/GenBank/DDBJ databases">
        <authorList>
            <consortium name="Pathogen Informatics"/>
        </authorList>
    </citation>
    <scope>NUCLEOTIDE SEQUENCE [LARGE SCALE GENOMIC DNA]</scope>
</reference>
<dbReference type="CDD" id="cd07989">
    <property type="entry name" value="LPLAT_AGPAT-like"/>
    <property type="match status" value="1"/>
</dbReference>
<keyword evidence="8" id="KW-0472">Membrane</keyword>
<proteinExistence type="inferred from homology"/>
<evidence type="ECO:0000256" key="8">
    <source>
        <dbReference type="ARBA" id="ARBA00023136"/>
    </source>
</evidence>
<dbReference type="GO" id="GO:0005741">
    <property type="term" value="C:mitochondrial outer membrane"/>
    <property type="evidence" value="ECO:0007669"/>
    <property type="project" value="UniProtKB-SubCell"/>
</dbReference>
<dbReference type="SMART" id="SM00563">
    <property type="entry name" value="PlsC"/>
    <property type="match status" value="1"/>
</dbReference>
<evidence type="ECO:0000256" key="7">
    <source>
        <dbReference type="ARBA" id="ARBA00023128"/>
    </source>
</evidence>
<keyword evidence="5" id="KW-0999">Mitochondrion inner membrane</keyword>
<dbReference type="GO" id="GO:0007007">
    <property type="term" value="P:inner mitochondrial membrane organization"/>
    <property type="evidence" value="ECO:0007669"/>
    <property type="project" value="TreeGrafter"/>
</dbReference>
<evidence type="ECO:0000256" key="10">
    <source>
        <dbReference type="ARBA" id="ARBA00024323"/>
    </source>
</evidence>
<dbReference type="SUPFAM" id="SSF69593">
    <property type="entry name" value="Glycerol-3-phosphate (1)-acyltransferase"/>
    <property type="match status" value="1"/>
</dbReference>